<evidence type="ECO:0000313" key="3">
    <source>
        <dbReference type="Proteomes" id="UP000199323"/>
    </source>
</evidence>
<dbReference type="AlphaFoldDB" id="A0A1I2HSV6"/>
<dbReference type="PANTHER" id="PTHR35369:SF2">
    <property type="entry name" value="BLR3025 PROTEIN"/>
    <property type="match status" value="1"/>
</dbReference>
<dbReference type="GO" id="GO:0006281">
    <property type="term" value="P:DNA repair"/>
    <property type="evidence" value="ECO:0007669"/>
    <property type="project" value="TreeGrafter"/>
</dbReference>
<dbReference type="Proteomes" id="UP000199323">
    <property type="component" value="Unassembled WGS sequence"/>
</dbReference>
<accession>A0A1I2HSV6</accession>
<gene>
    <name evidence="2" type="ORF">SAMN05216251_111228</name>
</gene>
<proteinExistence type="predicted"/>
<dbReference type="SUPFAM" id="SSF56672">
    <property type="entry name" value="DNA/RNA polymerases"/>
    <property type="match status" value="1"/>
</dbReference>
<dbReference type="InterPro" id="IPR043502">
    <property type="entry name" value="DNA/RNA_pol_sf"/>
</dbReference>
<sequence>TREFEPVVRRLETEVMPRLEVIRPGMVAAPARGPARYWGGEAELTARVAAALAGLGHPVRSGAADTVFAAALAARARDGVLVPAGETAGLLAPYPVAVLGRPRLAELLVRLGIGTLGGFAALPPDRVAARFGNDGTAAHRTASGREPHLLDASGAEPDHAVRRVFDPAEERTEPLAFAGKALAERMQARLTSAGVVGAQVEVELALTDGRRLRRAWRHEGRLSSLAVAERVRWQVQAWTDAGDLAPRGDGVVSLDGAPRRDGVVSLDDAVDAVDAVDAGSAVGVVELVLRPRRLSAATGRQTMLFGGGATLEDLERAAGQVQALLGHRAVTRAELLGDRGPTDGTRKVPVGDIATAPAGGGPWPGRLLAPHPPTVYRPLLPARLLDRAGQSVGVSGRLVISASPARLTVDGFPGVLEVIAWSAPWPVLEQWWNHDRVQRIARMQISTTAGGSWLLRVSAGRWWAEAHYG</sequence>
<dbReference type="RefSeq" id="WP_093715044.1">
    <property type="nucleotide sequence ID" value="NZ_FONG01000011.1"/>
</dbReference>
<evidence type="ECO:0000256" key="1">
    <source>
        <dbReference type="ARBA" id="ARBA00022763"/>
    </source>
</evidence>
<organism evidence="2 3">
    <name type="scientific">Actinacidiphila alni</name>
    <dbReference type="NCBI Taxonomy" id="380248"/>
    <lineage>
        <taxon>Bacteria</taxon>
        <taxon>Bacillati</taxon>
        <taxon>Actinomycetota</taxon>
        <taxon>Actinomycetes</taxon>
        <taxon>Kitasatosporales</taxon>
        <taxon>Streptomycetaceae</taxon>
        <taxon>Actinacidiphila</taxon>
    </lineage>
</organism>
<name>A0A1I2HSV6_9ACTN</name>
<keyword evidence="3" id="KW-1185">Reference proteome</keyword>
<feature type="non-terminal residue" evidence="2">
    <location>
        <position position="1"/>
    </location>
</feature>
<evidence type="ECO:0000313" key="2">
    <source>
        <dbReference type="EMBL" id="SFF32812.1"/>
    </source>
</evidence>
<dbReference type="EMBL" id="FONG01000011">
    <property type="protein sequence ID" value="SFF32812.1"/>
    <property type="molecule type" value="Genomic_DNA"/>
</dbReference>
<dbReference type="PANTHER" id="PTHR35369">
    <property type="entry name" value="BLR3025 PROTEIN-RELATED"/>
    <property type="match status" value="1"/>
</dbReference>
<protein>
    <submittedName>
        <fullName evidence="2">Protein ImuB</fullName>
    </submittedName>
</protein>
<keyword evidence="1" id="KW-0227">DNA damage</keyword>
<dbReference type="STRING" id="380248.SAMN05216251_111228"/>
<reference evidence="2 3" key="1">
    <citation type="submission" date="2016-10" db="EMBL/GenBank/DDBJ databases">
        <authorList>
            <person name="de Groot N.N."/>
        </authorList>
    </citation>
    <scope>NUCLEOTIDE SEQUENCE [LARGE SCALE GENOMIC DNA]</scope>
    <source>
        <strain evidence="2 3">CGMCC 4.3510</strain>
    </source>
</reference>
<dbReference type="InterPro" id="IPR050356">
    <property type="entry name" value="SulA_CellDiv_inhibitor"/>
</dbReference>